<name>A0A2P2J183_RHIMU</name>
<dbReference type="AlphaFoldDB" id="A0A2P2J183"/>
<proteinExistence type="predicted"/>
<dbReference type="EMBL" id="GGEC01006740">
    <property type="protein sequence ID" value="MBW87223.1"/>
    <property type="molecule type" value="Transcribed_RNA"/>
</dbReference>
<protein>
    <submittedName>
        <fullName evidence="1">Uncharacterized protein</fullName>
    </submittedName>
</protein>
<evidence type="ECO:0000313" key="1">
    <source>
        <dbReference type="EMBL" id="MBW87223.1"/>
    </source>
</evidence>
<sequence>MFQVHKRKRTIVVDRNPFDGPQAIRHIQKRNPMINVI</sequence>
<organism evidence="1">
    <name type="scientific">Rhizophora mucronata</name>
    <name type="common">Asiatic mangrove</name>
    <dbReference type="NCBI Taxonomy" id="61149"/>
    <lineage>
        <taxon>Eukaryota</taxon>
        <taxon>Viridiplantae</taxon>
        <taxon>Streptophyta</taxon>
        <taxon>Embryophyta</taxon>
        <taxon>Tracheophyta</taxon>
        <taxon>Spermatophyta</taxon>
        <taxon>Magnoliopsida</taxon>
        <taxon>eudicotyledons</taxon>
        <taxon>Gunneridae</taxon>
        <taxon>Pentapetalae</taxon>
        <taxon>rosids</taxon>
        <taxon>fabids</taxon>
        <taxon>Malpighiales</taxon>
        <taxon>Rhizophoraceae</taxon>
        <taxon>Rhizophora</taxon>
    </lineage>
</organism>
<reference evidence="1" key="1">
    <citation type="submission" date="2018-02" db="EMBL/GenBank/DDBJ databases">
        <title>Rhizophora mucronata_Transcriptome.</title>
        <authorList>
            <person name="Meera S.P."/>
            <person name="Sreeshan A."/>
            <person name="Augustine A."/>
        </authorList>
    </citation>
    <scope>NUCLEOTIDE SEQUENCE</scope>
    <source>
        <tissue evidence="1">Leaf</tissue>
    </source>
</reference>
<accession>A0A2P2J183</accession>